<keyword evidence="5" id="KW-0021">Allosteric enzyme</keyword>
<evidence type="ECO:0000256" key="3">
    <source>
        <dbReference type="ARBA" id="ARBA00009516"/>
    </source>
</evidence>
<evidence type="ECO:0000256" key="9">
    <source>
        <dbReference type="ARBA" id="ARBA00023134"/>
    </source>
</evidence>
<dbReference type="InterPro" id="IPR050054">
    <property type="entry name" value="UPRTase/APRTase"/>
</dbReference>
<dbReference type="GO" id="GO:0004845">
    <property type="term" value="F:uracil phosphoribosyltransferase activity"/>
    <property type="evidence" value="ECO:0007669"/>
    <property type="project" value="UniProtKB-EC"/>
</dbReference>
<dbReference type="PANTHER" id="PTHR32315">
    <property type="entry name" value="ADENINE PHOSPHORIBOSYLTRANSFERASE"/>
    <property type="match status" value="1"/>
</dbReference>
<feature type="domain" description="Phosphoribosyltransferase" evidence="11">
    <location>
        <begin position="8"/>
        <end position="212"/>
    </location>
</feature>
<dbReference type="AlphaFoldDB" id="A0A4P9XKR6"/>
<evidence type="ECO:0000256" key="1">
    <source>
        <dbReference type="ARBA" id="ARBA00001946"/>
    </source>
</evidence>
<dbReference type="PANTHER" id="PTHR32315:SF4">
    <property type="entry name" value="URACIL PHOSPHORIBOSYLTRANSFERASE, CHLOROPLASTIC"/>
    <property type="match status" value="1"/>
</dbReference>
<sequence length="215" mass="23199">MSLHQVHVSQHPLVAHKLSLLRDKSVAPKQVRELVDELSMLLLTEATASLSLKDVGKVSAACPLQEYNAVGLKERVGLVPVLRSGLGMVNAGLSLLPMARVYHLGMYREKLTLQPVEYYNKLPEERDVDICIVLDPMIATGGTSVATVSALKDWGADQIQFVCICASQDGLAQLAAAHPDVVVHVGAIDNEIDANGYVMPGIGDSGDRLYNTPYL</sequence>
<dbReference type="CDD" id="cd06223">
    <property type="entry name" value="PRTases_typeI"/>
    <property type="match status" value="1"/>
</dbReference>
<gene>
    <name evidence="12" type="ORF">THASP1DRAFT_18540</name>
</gene>
<protein>
    <recommendedName>
        <fullName evidence="4">uracil phosphoribosyltransferase</fullName>
        <ecNumber evidence="4">2.4.2.9</ecNumber>
    </recommendedName>
    <alternativeName>
        <fullName evidence="10">UMP pyrophosphorylase</fullName>
    </alternativeName>
</protein>
<keyword evidence="6 12" id="KW-0328">Glycosyltransferase</keyword>
<evidence type="ECO:0000256" key="7">
    <source>
        <dbReference type="ARBA" id="ARBA00022679"/>
    </source>
</evidence>
<dbReference type="GO" id="GO:0005525">
    <property type="term" value="F:GTP binding"/>
    <property type="evidence" value="ECO:0007669"/>
    <property type="project" value="UniProtKB-KW"/>
</dbReference>
<keyword evidence="8" id="KW-0547">Nucleotide-binding</keyword>
<name>A0A4P9XKR6_9FUNG</name>
<dbReference type="NCBIfam" id="NF001097">
    <property type="entry name" value="PRK00129.1"/>
    <property type="match status" value="1"/>
</dbReference>
<dbReference type="SUPFAM" id="SSF53271">
    <property type="entry name" value="PRTase-like"/>
    <property type="match status" value="1"/>
</dbReference>
<dbReference type="InterPro" id="IPR000836">
    <property type="entry name" value="PRTase_dom"/>
</dbReference>
<accession>A0A4P9XKR6</accession>
<organism evidence="12 13">
    <name type="scientific">Thamnocephalis sphaerospora</name>
    <dbReference type="NCBI Taxonomy" id="78915"/>
    <lineage>
        <taxon>Eukaryota</taxon>
        <taxon>Fungi</taxon>
        <taxon>Fungi incertae sedis</taxon>
        <taxon>Zoopagomycota</taxon>
        <taxon>Zoopagomycotina</taxon>
        <taxon>Zoopagomycetes</taxon>
        <taxon>Zoopagales</taxon>
        <taxon>Sigmoideomycetaceae</taxon>
        <taxon>Thamnocephalis</taxon>
    </lineage>
</organism>
<evidence type="ECO:0000256" key="4">
    <source>
        <dbReference type="ARBA" id="ARBA00011894"/>
    </source>
</evidence>
<proteinExistence type="inferred from homology"/>
<dbReference type="EMBL" id="KZ992891">
    <property type="protein sequence ID" value="RKP06398.1"/>
    <property type="molecule type" value="Genomic_DNA"/>
</dbReference>
<keyword evidence="9" id="KW-0342">GTP-binding</keyword>
<dbReference type="STRING" id="78915.A0A4P9XKR6"/>
<dbReference type="FunFam" id="3.40.50.2020:FF:000003">
    <property type="entry name" value="Uracil phosphoribosyltransferase"/>
    <property type="match status" value="1"/>
</dbReference>
<comment type="similarity">
    <text evidence="3">Belongs to the UPRTase family.</text>
</comment>
<keyword evidence="13" id="KW-1185">Reference proteome</keyword>
<reference evidence="13" key="1">
    <citation type="journal article" date="2018" name="Nat. Microbiol.">
        <title>Leveraging single-cell genomics to expand the fungal tree of life.</title>
        <authorList>
            <person name="Ahrendt S.R."/>
            <person name="Quandt C.A."/>
            <person name="Ciobanu D."/>
            <person name="Clum A."/>
            <person name="Salamov A."/>
            <person name="Andreopoulos B."/>
            <person name="Cheng J.F."/>
            <person name="Woyke T."/>
            <person name="Pelin A."/>
            <person name="Henrissat B."/>
            <person name="Reynolds N.K."/>
            <person name="Benny G.L."/>
            <person name="Smith M.E."/>
            <person name="James T.Y."/>
            <person name="Grigoriev I.V."/>
        </authorList>
    </citation>
    <scope>NUCLEOTIDE SEQUENCE [LARGE SCALE GENOMIC DNA]</scope>
    <source>
        <strain evidence="13">RSA 1356</strain>
    </source>
</reference>
<dbReference type="GO" id="GO:0005737">
    <property type="term" value="C:cytoplasm"/>
    <property type="evidence" value="ECO:0007669"/>
    <property type="project" value="UniProtKB-ARBA"/>
</dbReference>
<evidence type="ECO:0000313" key="12">
    <source>
        <dbReference type="EMBL" id="RKP06398.1"/>
    </source>
</evidence>
<evidence type="ECO:0000256" key="10">
    <source>
        <dbReference type="ARBA" id="ARBA00031082"/>
    </source>
</evidence>
<evidence type="ECO:0000256" key="6">
    <source>
        <dbReference type="ARBA" id="ARBA00022676"/>
    </source>
</evidence>
<evidence type="ECO:0000256" key="5">
    <source>
        <dbReference type="ARBA" id="ARBA00022533"/>
    </source>
</evidence>
<evidence type="ECO:0000256" key="8">
    <source>
        <dbReference type="ARBA" id="ARBA00022741"/>
    </source>
</evidence>
<dbReference type="Gene3D" id="3.40.50.2020">
    <property type="match status" value="1"/>
</dbReference>
<comment type="cofactor">
    <cofactor evidence="1">
        <name>Mg(2+)</name>
        <dbReference type="ChEBI" id="CHEBI:18420"/>
    </cofactor>
</comment>
<dbReference type="EC" id="2.4.2.9" evidence="4"/>
<dbReference type="Pfam" id="PF14681">
    <property type="entry name" value="UPRTase"/>
    <property type="match status" value="1"/>
</dbReference>
<dbReference type="InterPro" id="IPR029057">
    <property type="entry name" value="PRTase-like"/>
</dbReference>
<evidence type="ECO:0000313" key="13">
    <source>
        <dbReference type="Proteomes" id="UP000271241"/>
    </source>
</evidence>
<comment type="pathway">
    <text evidence="2">Pyrimidine metabolism; UMP biosynthesis via salvage pathway; UMP from uracil: step 1/1.</text>
</comment>
<dbReference type="OrthoDB" id="10257085at2759"/>
<evidence type="ECO:0000259" key="11">
    <source>
        <dbReference type="Pfam" id="PF14681"/>
    </source>
</evidence>
<keyword evidence="7 12" id="KW-0808">Transferase</keyword>
<evidence type="ECO:0000256" key="2">
    <source>
        <dbReference type="ARBA" id="ARBA00005180"/>
    </source>
</evidence>
<dbReference type="Proteomes" id="UP000271241">
    <property type="component" value="Unassembled WGS sequence"/>
</dbReference>